<name>A0A645CQQ3_9ZZZZ</name>
<reference evidence="1" key="1">
    <citation type="submission" date="2019-08" db="EMBL/GenBank/DDBJ databases">
        <authorList>
            <person name="Kucharzyk K."/>
            <person name="Murdoch R.W."/>
            <person name="Higgins S."/>
            <person name="Loffler F."/>
        </authorList>
    </citation>
    <scope>NUCLEOTIDE SEQUENCE</scope>
</reference>
<sequence length="187" mass="20534">MFGRSLRGVVVVHTDIRQAKVAIVFAALHQRYGVLNQAQQLGRKWAHRNNAAGVGPFQRCPEMVDRAVVDGGPIDQHIKAVCFGRNLCPANDVAVKGIVEPRDADDNQPGGAVFGQRCRVLRQGIAQRMHGLPYQGNGFGADQLWVVQHAGHGGRRYAAGFGNLCHGWFFVLHNFIPPLFCRAVLFS</sequence>
<dbReference type="AlphaFoldDB" id="A0A645CQQ3"/>
<accession>A0A645CQQ3</accession>
<organism evidence="1">
    <name type="scientific">bioreactor metagenome</name>
    <dbReference type="NCBI Taxonomy" id="1076179"/>
    <lineage>
        <taxon>unclassified sequences</taxon>
        <taxon>metagenomes</taxon>
        <taxon>ecological metagenomes</taxon>
    </lineage>
</organism>
<comment type="caution">
    <text evidence="1">The sequence shown here is derived from an EMBL/GenBank/DDBJ whole genome shotgun (WGS) entry which is preliminary data.</text>
</comment>
<gene>
    <name evidence="1" type="ORF">SDC9_126270</name>
</gene>
<dbReference type="EMBL" id="VSSQ01029206">
    <property type="protein sequence ID" value="MPM79237.1"/>
    <property type="molecule type" value="Genomic_DNA"/>
</dbReference>
<proteinExistence type="predicted"/>
<evidence type="ECO:0000313" key="1">
    <source>
        <dbReference type="EMBL" id="MPM79237.1"/>
    </source>
</evidence>
<protein>
    <submittedName>
        <fullName evidence="1">Uncharacterized protein</fullName>
    </submittedName>
</protein>